<name>A0A929A0B6_LEPEC</name>
<dbReference type="EMBL" id="JADEXP010000503">
    <property type="protein sequence ID" value="MBE9070696.1"/>
    <property type="molecule type" value="Genomic_DNA"/>
</dbReference>
<proteinExistence type="predicted"/>
<evidence type="ECO:0000313" key="3">
    <source>
        <dbReference type="Proteomes" id="UP000615026"/>
    </source>
</evidence>
<protein>
    <submittedName>
        <fullName evidence="2">Uncharacterized protein</fullName>
    </submittedName>
</protein>
<evidence type="ECO:0000313" key="2">
    <source>
        <dbReference type="EMBL" id="MBE9070696.1"/>
    </source>
</evidence>
<keyword evidence="3" id="KW-1185">Reference proteome</keyword>
<keyword evidence="1" id="KW-1133">Transmembrane helix</keyword>
<dbReference type="Proteomes" id="UP000615026">
    <property type="component" value="Unassembled WGS sequence"/>
</dbReference>
<comment type="caution">
    <text evidence="2">The sequence shown here is derived from an EMBL/GenBank/DDBJ whole genome shotgun (WGS) entry which is preliminary data.</text>
</comment>
<accession>A0A929A0B6</accession>
<evidence type="ECO:0000256" key="1">
    <source>
        <dbReference type="SAM" id="Phobius"/>
    </source>
</evidence>
<organism evidence="2 3">
    <name type="scientific">Leptolyngbya cf. ectocarpi LEGE 11479</name>
    <dbReference type="NCBI Taxonomy" id="1828722"/>
    <lineage>
        <taxon>Bacteria</taxon>
        <taxon>Bacillati</taxon>
        <taxon>Cyanobacteriota</taxon>
        <taxon>Cyanophyceae</taxon>
        <taxon>Leptolyngbyales</taxon>
        <taxon>Leptolyngbyaceae</taxon>
        <taxon>Leptolyngbya group</taxon>
        <taxon>Leptolyngbya</taxon>
    </lineage>
</organism>
<feature type="transmembrane region" description="Helical" evidence="1">
    <location>
        <begin position="86"/>
        <end position="106"/>
    </location>
</feature>
<dbReference type="AlphaFoldDB" id="A0A929A0B6"/>
<keyword evidence="1" id="KW-0472">Membrane</keyword>
<gene>
    <name evidence="2" type="ORF">IQ260_29065</name>
</gene>
<sequence>MVSPEQERMLANVLKSDIETLYASIGYFEEQKKIGVAPSDRKKLTDLGKQWVNDRKDKIRDLICTNNKINALYNSNSEDDKDKIEAILLIADLIVAICSGIPAIYVSTLIIKIGLKELCNEQQNMD</sequence>
<dbReference type="RefSeq" id="WP_193996547.1">
    <property type="nucleotide sequence ID" value="NZ_JADEXP010000503.1"/>
</dbReference>
<reference evidence="2" key="1">
    <citation type="submission" date="2020-10" db="EMBL/GenBank/DDBJ databases">
        <authorList>
            <person name="Castelo-Branco R."/>
            <person name="Eusebio N."/>
            <person name="Adriana R."/>
            <person name="Vieira A."/>
            <person name="Brugerolle De Fraissinette N."/>
            <person name="Rezende De Castro R."/>
            <person name="Schneider M.P."/>
            <person name="Vasconcelos V."/>
            <person name="Leao P.N."/>
        </authorList>
    </citation>
    <scope>NUCLEOTIDE SEQUENCE</scope>
    <source>
        <strain evidence="2">LEGE 11479</strain>
    </source>
</reference>
<keyword evidence="1" id="KW-0812">Transmembrane</keyword>